<evidence type="ECO:0000313" key="9">
    <source>
        <dbReference type="EMBL" id="MBT9315774.1"/>
    </source>
</evidence>
<dbReference type="Pfam" id="PF00353">
    <property type="entry name" value="HemolysinCabind"/>
    <property type="match status" value="4"/>
</dbReference>
<dbReference type="InterPro" id="IPR013783">
    <property type="entry name" value="Ig-like_fold"/>
</dbReference>
<accession>A0A947GIL4</accession>
<evidence type="ECO:0000256" key="5">
    <source>
        <dbReference type="ARBA" id="ARBA00022837"/>
    </source>
</evidence>
<dbReference type="InterPro" id="IPR001343">
    <property type="entry name" value="Hemolysn_Ca-bd"/>
</dbReference>
<dbReference type="Gene3D" id="2.150.10.10">
    <property type="entry name" value="Serralysin-like metalloprotease, C-terminal"/>
    <property type="match status" value="3"/>
</dbReference>
<dbReference type="InterPro" id="IPR018511">
    <property type="entry name" value="Hemolysin-typ_Ca-bd_CS"/>
</dbReference>
<keyword evidence="6" id="KW-0406">Ion transport</keyword>
<feature type="region of interest" description="Disordered" evidence="7">
    <location>
        <begin position="2199"/>
        <end position="2218"/>
    </location>
</feature>
<reference evidence="9" key="2">
    <citation type="journal article" date="2021" name="Mar. Drugs">
        <title>Genome Reduction and Secondary Metabolism of the Marine Sponge-Associated Cyanobacterium Leptothoe.</title>
        <authorList>
            <person name="Konstantinou D."/>
            <person name="Popin R.V."/>
            <person name="Fewer D.P."/>
            <person name="Sivonen K."/>
            <person name="Gkelis S."/>
        </authorList>
    </citation>
    <scope>NUCLEOTIDE SEQUENCE</scope>
    <source>
        <strain evidence="9">TAU-MAC 1115</strain>
    </source>
</reference>
<feature type="domain" description="Calx-beta" evidence="8">
    <location>
        <begin position="3308"/>
        <end position="3407"/>
    </location>
</feature>
<name>A0A947GIL4_9CYAN</name>
<reference evidence="9" key="1">
    <citation type="submission" date="2020-11" db="EMBL/GenBank/DDBJ databases">
        <authorList>
            <person name="Konstantinou D."/>
            <person name="Gkelis S."/>
            <person name="Popin R."/>
            <person name="Fewer D."/>
            <person name="Sivonen K."/>
        </authorList>
    </citation>
    <scope>NUCLEOTIDE SEQUENCE</scope>
    <source>
        <strain evidence="9">TAU-MAC 1115</strain>
    </source>
</reference>
<dbReference type="RefSeq" id="WP_215608844.1">
    <property type="nucleotide sequence ID" value="NZ_JADOES010000016.1"/>
</dbReference>
<keyword evidence="4" id="KW-0677">Repeat</keyword>
<feature type="domain" description="Calx-beta" evidence="8">
    <location>
        <begin position="3420"/>
        <end position="3553"/>
    </location>
</feature>
<feature type="compositionally biased region" description="Polar residues" evidence="7">
    <location>
        <begin position="2928"/>
        <end position="2937"/>
    </location>
</feature>
<dbReference type="PANTHER" id="PTHR11878">
    <property type="entry name" value="SODIUM/CALCIUM EXCHANGER"/>
    <property type="match status" value="1"/>
</dbReference>
<dbReference type="GO" id="GO:0005576">
    <property type="term" value="C:extracellular region"/>
    <property type="evidence" value="ECO:0007669"/>
    <property type="project" value="UniProtKB-SubCell"/>
</dbReference>
<dbReference type="InterPro" id="IPR033764">
    <property type="entry name" value="Sdr_B"/>
</dbReference>
<gene>
    <name evidence="9" type="ORF">IXB50_10085</name>
</gene>
<dbReference type="GO" id="GO:0030001">
    <property type="term" value="P:metal ion transport"/>
    <property type="evidence" value="ECO:0007669"/>
    <property type="project" value="TreeGrafter"/>
</dbReference>
<organism evidence="9 10">
    <name type="scientific">Leptothoe spongobia TAU-MAC 1115</name>
    <dbReference type="NCBI Taxonomy" id="1967444"/>
    <lineage>
        <taxon>Bacteria</taxon>
        <taxon>Bacillati</taxon>
        <taxon>Cyanobacteriota</taxon>
        <taxon>Cyanophyceae</taxon>
        <taxon>Nodosilineales</taxon>
        <taxon>Cymatolegaceae</taxon>
        <taxon>Leptothoe</taxon>
        <taxon>Leptothoe spongobia</taxon>
    </lineage>
</organism>
<dbReference type="InterPro" id="IPR013320">
    <property type="entry name" value="ConA-like_dom_sf"/>
</dbReference>
<keyword evidence="2" id="KW-0964">Secreted</keyword>
<proteinExistence type="predicted"/>
<evidence type="ECO:0000256" key="6">
    <source>
        <dbReference type="ARBA" id="ARBA00023065"/>
    </source>
</evidence>
<dbReference type="Pfam" id="PF17210">
    <property type="entry name" value="SdrD_B"/>
    <property type="match status" value="3"/>
</dbReference>
<feature type="domain" description="Calx-beta" evidence="8">
    <location>
        <begin position="2372"/>
        <end position="2471"/>
    </location>
</feature>
<evidence type="ECO:0000256" key="7">
    <source>
        <dbReference type="SAM" id="MobiDB-lite"/>
    </source>
</evidence>
<keyword evidence="6" id="KW-0813">Transport</keyword>
<feature type="domain" description="Calx-beta" evidence="8">
    <location>
        <begin position="2051"/>
        <end position="2140"/>
    </location>
</feature>
<protein>
    <recommendedName>
        <fullName evidence="8">Calx-beta domain-containing protein</fullName>
    </recommendedName>
</protein>
<dbReference type="Gene3D" id="2.60.40.2030">
    <property type="match status" value="9"/>
</dbReference>
<dbReference type="PANTHER" id="PTHR11878:SF65">
    <property type="entry name" value="NA_CA-EXCHANGE PROTEIN, ISOFORM G"/>
    <property type="match status" value="1"/>
</dbReference>
<feature type="domain" description="Calx-beta" evidence="8">
    <location>
        <begin position="2483"/>
        <end position="2582"/>
    </location>
</feature>
<dbReference type="Gene3D" id="2.60.40.10">
    <property type="entry name" value="Immunoglobulins"/>
    <property type="match status" value="3"/>
</dbReference>
<sequence length="4115" mass="440512">MTTSSVSLQSLWLNISEQLQQFLTAADLVSKLTLAFGEAFDPQLAINLIQDLVNGDGRPDVELRSAAEINGANGAFSGSTGVVYLAEEFLSANAVETVANVFLEELGHYLDWHLNETDSVGDEGAIFSALVRGENLADDKLQQLKTEDDWTVVNLDGEAVAIEQSRTNYYGGTEADVYDLDFTISPTQLTHDGTARLADAAGSKILDAGGIDELTINGDNFSLQRLSANHIGFGRDRKTLIVDLDQNGQIDTDNDLNILNFFANDYDDTKGDGFIETVGSLSGDDIIALFTPTILDTPDQKIKLYYDDSLPEIARLPIQEAAYNWSRLLNIDTNKPVKVAVDFQQNVSTNLATASPTSLIDTSKITGTNNLIENHLYPRALAQHLSNTSLTTDASDIRITINSSSADFTGANIWFGVDEVPHSQTHLQDLVGITLHELAHGLGFFDSAKQDGSWSYTEGQTVYDHFIYDTGRAQKLEEINVQGDRASSLVSNNLVFGDNSTEQLYAIANNQSSPPKLYAPNPWDDDSSISHFDKEAHQNALVIPEIARGPGHRTIDPVTLGTLKDLGWDINLPEISIQDVEVIEGNVETIDGEKKKTTNLTFTLSLTSPTVDNPTDDNDKVTVKYRTVKDNPEQDIDAAKSDFVSWLTGTRDYKRVSEASQKTITFEHGDTTSEEVTIEIIRDGKPENDETFKIQLFDPQNALISKETLNSGIMTIKDDDSTDEEGIAESSASGAKNFGNGIVAVTNNDASLVKTLAADENISGLENLKNGLGSVLGNIGDIFRSIEDGIEKLSEFQSGIDENIGGSTLPLLGEIASLSSVPLEFVTEIQDAILEKLSAIVAEVLQPVQDVITDLLGDIIDVSTITDGDIEELLGALLDEALSLDFTNPDLEQVAADFLAGVKNALSSTFSELDLSSSDLDETIEDFIIELSDRLADELDGILGKPLGPIRQAIFEAIGPDGINILKDIDNNSVIDIDDVQINITDIEQLQDLANLNLEFDLQLGKTYDLLDTPMAADVGIPGLGLEVDGTLQGNFILDWELGFGINSNDIFYFDTSSEDEIEVTLDISPEFEATGTLGFLQVDVTDKGSGLDAGFVVNVIDPTATDDADADKLTLDEILNASSSTVNAKLDLDTGINLGLNASFGGNANFPSIATDFNFGWDVDSEIDPNNLQDLGAAPTVGFDNVTLDLGTFFNNFVSPVLDTVQTITEPLEPVLNALTDDINLGFTKFSLLDLAEELQLLDEGSIEFIESLDQLIEVINSVPTGSTLNLDLGGFDFDGFDIRDLNSDLSDVSLSDVIPNITEIFDESQIPENSPESSFLAEINKIPGEGLKFPLLTDPLQAFNLLLGQDINLFTYGLPTFNFDLGHNQYFPIIGPFGINLGFGVGAEVSLSGFGYDTYGLRQFSEGGTIDDIFNGFYVSDTENPDGTGNDTAELGLTGDIEASAVLNAGLLEAGAGGGVYASVDFDLNDPNDEGDGKIRANEFLDLIANPLCLFDVHGDLSARLFAYFQIGRKPFAYTQRIDSPDLEILNFNHGCDGSRESNNGELITDLGTVSNQVLTLATKNNKDDDFTVEHVSGSANKETLLVFADGARQEFNNINRIVVEKNSGDDFIKLDEDVLVAADLKGGNGDDLLIGGSGNDTLEGNGGVDRLEGGAGNDTLKGGGKDDILIGGPGADSLDGDGGGEDIASYITAEKGVRASLDAPGSNTGDAAGDTYKSIKNLEGSIYGDTLIGDSKQNLLIGLEGQDTLRGGKEQDILKGGSGDDTLEGEEGKDVLIGGQGGDILNGGEKEDIASYEDSPQGIFLDLNDPSQSTGYAQGDTFISIEIHEGSHYNDTLRGDDGKNTFFGLDGNDVLLGGAGADDLDGGDGYDIASYEDSPEGVEVYVGKTGQSTGYAEDDKYDNIEEIQGSLFNDILEGNGQDNILDGLEGHNNLIGGNGADDLRAGTGNDTYQLKANKADGSIIRDRGGSYDLLLLENTTLVLAGPSQGTAGLARRNNDLIIDINEDGEINRSDDLTIQNFFSPRNVSVDDVILIEGDSGNRQAVFTVTAQGSDSGTGIGFIETLHNIPGMDVIERFNTVDVEYATTNGTATEADQDYKSASGKLSFAPNDTSKTVTVDIIGDIREEADEYFNLTLSSDGTNIIDGSGQATIENDDTSISIDNQLVTEGDTGTVTANLTVSLSQASQETVTVDYGTQSQGASGNTDYTPASGTLTFNPGETEKEISIEIINDTENELDETLAVELSGANNSDLADTQATITIIDNDVPQITIDDFTVLEGDNGITTGTFTVTLSASTPALVSVEYSTFNDTAIAGLDYTPKSGTLTFQPGQTSKTIAVDILGDKRIEDHEKFTLELNNSINATIVDGRGVGTIRNDDQLEISSNGIIINEGDSGTTEATFTVRLSDIYDETVTVEYETEDGSALSDSDYTPASGTLSFAPGETEQTITVDVTGDEDPEPDETFSVNLNNASDGVITTAQTTGTIRNDDFPSITITDVSLEEGDNGVTLAELTVSLSESANEEVTVDYATEAGTATANKDYGTTQGTIVFAVGETEKTITVPVNGDTSVETDETFFVNLSNPRHGELVDDRAEVTIKNDDTVSISIGDNTVTENREDVARLDVTLSDPVSSIVTVDFKTVDNSAKEGSDYLTTTGTITFQPGETSQTIDNIFMLGDDIPEPTETFGVELFNPSNNAIIADNRGVVTIEDDDNDIPVAWWRLDETSGDNAEDSIGTNDGTLIPAPPNGPTWVNGQVNGGLAFDGSDDFVDIADDDVLDIGAKDFSISLWVRIQPDSEGTILDKRVATSGPLQGYVLTHNNGQLGFQMADGTNVVNYQSNGAIVDLDWHQITVTIGRDNPRGGLFYIDGVEDGGFDPTSTQGSLGNPSDLLFGRNSDNPVLNYFEGALDEVKLFAGSLTPSEVQELYNNDKNGVSDQPTPPSTGEGVNISDQVTTSNREVSILANDELPSLANRTLSIANQADSTIAAASRSHSDKTTEANIPPAIASLTTSEVAIAEGDTPSGELRGQIWYDQNNNSAQDSSEAGLTGWTLFLDANQNAQFDPNEAFTVTDDDGNYAFTNLAAGTYTVAQVRHDGWLQTYPLTDINGDFESGTFADWQTTGNASVEPTDANSPAELGDFQAEINTDSGSVLTSDLEAFLGLSSGSLDDLSSSLPDSELYRTNVTEGSAIAKTITVEAGDQLTFDWNQKTEDYLPFRDLTFFSISTNTTNILASVQSPLEVILENGPQETGFGTFSHTFTNDGTYTIGVGVVDVGDHIVDSALVVDNFTLTSKDYIVDLNEGESIDNLDFGNYLPGLPTTIQFSAASYRVTGENSDAEITLTRSGDVSTAANVTVQLNDATARGGSDFDATAQIIEFAPGETNKTVTIPILEDALAENDETFLLSLTNVNDADIGAQRTATVTIIDTDTVVNFSQPTYQISEDGTAIGTEITVLRTGDLSTSSEVELFFEEGTATGGSPFIEFGEDKNGETTLELMFPDGVDFDQSKLETASGEFINTRTVSFAPGEDSKTVTFPIHDDDIREGSEFFNVYLLNTDADPLTGFQKGTEIEIIDNEGAEITGGVWNDENGNGNWNIGEVGLPNWTVYIDANDNKQLDSGEISTITESDGSYSFTNLNKGTYTIAELLPDGWSQTHPGQQSNFSHTVSINSGDQVTQLNFGNITNTLGEIHGHKWNDRDLDGIWDDNEESLPGWLIYLDSNNNSSLDPGEFTTVTNADGAYAFTNLEPGTYSVGEVMQPNWQQSYPIQTTPGTIPGSHSVSVASGERVTQVDFGNYNVDTVPVAWWRLDETSGLIVNDSISNNHGLRLPVGPNWEDGVVNGGIRFDNSNNPTNVPDLVTVLDDNALDFGTEDFSISAWIRVQNNDESGLILTKWDNVSSGPGQGYSLLYNNGALSLQIADAKQVTSYTSNNDVLDQLWHQITLTIDRDHANGGILYVDGEQYGRFDPTGVQGSLSNTKNLFFGPAIVSALELDEIKLFKSALAADDVAYLYNNDIGSEIPSDPITGIDVVNPTTVGDNLLSVNGNGLTNRVTDVESVSLTQPGNLLANSLTSPIDFESVWELGSLEANHRIDGNLVYTEADYLPLSAGEILGPKSSL</sequence>
<feature type="domain" description="Calx-beta" evidence="8">
    <location>
        <begin position="2151"/>
        <end position="2249"/>
    </location>
</feature>
<evidence type="ECO:0000313" key="10">
    <source>
        <dbReference type="Proteomes" id="UP000717364"/>
    </source>
</evidence>
<dbReference type="Pfam" id="PF13385">
    <property type="entry name" value="Laminin_G_3"/>
    <property type="match status" value="2"/>
</dbReference>
<dbReference type="GO" id="GO:0007154">
    <property type="term" value="P:cell communication"/>
    <property type="evidence" value="ECO:0007669"/>
    <property type="project" value="InterPro"/>
</dbReference>
<feature type="domain" description="Calx-beta" evidence="8">
    <location>
        <begin position="2261"/>
        <end position="2360"/>
    </location>
</feature>
<dbReference type="PRINTS" id="PR00313">
    <property type="entry name" value="CABNDNGRPT"/>
</dbReference>
<dbReference type="InterPro" id="IPR038081">
    <property type="entry name" value="CalX-like_sf"/>
</dbReference>
<comment type="subcellular location">
    <subcellularLocation>
        <location evidence="1">Secreted</location>
    </subcellularLocation>
</comment>
<dbReference type="SUPFAM" id="SSF141072">
    <property type="entry name" value="CalX-like"/>
    <property type="match status" value="9"/>
</dbReference>
<dbReference type="GO" id="GO:0005509">
    <property type="term" value="F:calcium ion binding"/>
    <property type="evidence" value="ECO:0007669"/>
    <property type="project" value="InterPro"/>
</dbReference>
<feature type="region of interest" description="Disordered" evidence="7">
    <location>
        <begin position="2928"/>
        <end position="2949"/>
    </location>
</feature>
<keyword evidence="3" id="KW-0732">Signal</keyword>
<dbReference type="PROSITE" id="PS00330">
    <property type="entry name" value="HEMOLYSIN_CALCIUM"/>
    <property type="match status" value="4"/>
</dbReference>
<dbReference type="EMBL" id="JADOES010000016">
    <property type="protein sequence ID" value="MBT9315774.1"/>
    <property type="molecule type" value="Genomic_DNA"/>
</dbReference>
<keyword evidence="5" id="KW-0106">Calcium</keyword>
<dbReference type="SUPFAM" id="SSF117074">
    <property type="entry name" value="Hypothetical protein PA1324"/>
    <property type="match status" value="3"/>
</dbReference>
<dbReference type="InterPro" id="IPR003644">
    <property type="entry name" value="Calx_beta"/>
</dbReference>
<comment type="caution">
    <text evidence="9">The sequence shown here is derived from an EMBL/GenBank/DDBJ whole genome shotgun (WGS) entry which is preliminary data.</text>
</comment>
<dbReference type="Pfam" id="PF03160">
    <property type="entry name" value="Calx-beta"/>
    <property type="match status" value="8"/>
</dbReference>
<evidence type="ECO:0000256" key="3">
    <source>
        <dbReference type="ARBA" id="ARBA00022729"/>
    </source>
</evidence>
<dbReference type="Proteomes" id="UP000717364">
    <property type="component" value="Unassembled WGS sequence"/>
</dbReference>
<dbReference type="GO" id="GO:0016020">
    <property type="term" value="C:membrane"/>
    <property type="evidence" value="ECO:0007669"/>
    <property type="project" value="InterPro"/>
</dbReference>
<dbReference type="InterPro" id="IPR051171">
    <property type="entry name" value="CaCA"/>
</dbReference>
<dbReference type="InterPro" id="IPR011049">
    <property type="entry name" value="Serralysin-like_metalloprot_C"/>
</dbReference>
<evidence type="ECO:0000259" key="8">
    <source>
        <dbReference type="SMART" id="SM00237"/>
    </source>
</evidence>
<keyword evidence="10" id="KW-1185">Reference proteome</keyword>
<dbReference type="SUPFAM" id="SSF51120">
    <property type="entry name" value="beta-Roll"/>
    <property type="match status" value="3"/>
</dbReference>
<dbReference type="SMART" id="SM00237">
    <property type="entry name" value="Calx_beta"/>
    <property type="match status" value="8"/>
</dbReference>
<evidence type="ECO:0000256" key="4">
    <source>
        <dbReference type="ARBA" id="ARBA00022737"/>
    </source>
</evidence>
<evidence type="ECO:0000256" key="2">
    <source>
        <dbReference type="ARBA" id="ARBA00022525"/>
    </source>
</evidence>
<dbReference type="SUPFAM" id="SSF49899">
    <property type="entry name" value="Concanavalin A-like lectins/glucanases"/>
    <property type="match status" value="2"/>
</dbReference>
<dbReference type="Gene3D" id="2.60.120.200">
    <property type="match status" value="2"/>
</dbReference>
<evidence type="ECO:0000256" key="1">
    <source>
        <dbReference type="ARBA" id="ARBA00004613"/>
    </source>
</evidence>
<feature type="domain" description="Calx-beta" evidence="8">
    <location>
        <begin position="2594"/>
        <end position="2692"/>
    </location>
</feature>